<proteinExistence type="predicted"/>
<dbReference type="EMBL" id="CAJFDH010000002">
    <property type="protein sequence ID" value="CAD5211580.1"/>
    <property type="molecule type" value="Genomic_DNA"/>
</dbReference>
<comment type="caution">
    <text evidence="2">The sequence shown here is derived from an EMBL/GenBank/DDBJ whole genome shotgun (WGS) entry which is preliminary data.</text>
</comment>
<dbReference type="AlphaFoldDB" id="A0A811K880"/>
<evidence type="ECO:0000313" key="3">
    <source>
        <dbReference type="Proteomes" id="UP000614601"/>
    </source>
</evidence>
<keyword evidence="3" id="KW-1185">Reference proteome</keyword>
<feature type="region of interest" description="Disordered" evidence="1">
    <location>
        <begin position="1"/>
        <end position="65"/>
    </location>
</feature>
<evidence type="ECO:0000256" key="1">
    <source>
        <dbReference type="SAM" id="MobiDB-lite"/>
    </source>
</evidence>
<dbReference type="Proteomes" id="UP000783686">
    <property type="component" value="Unassembled WGS sequence"/>
</dbReference>
<gene>
    <name evidence="2" type="ORF">BOKJ2_LOCUS3765</name>
</gene>
<reference evidence="2" key="1">
    <citation type="submission" date="2020-09" db="EMBL/GenBank/DDBJ databases">
        <authorList>
            <person name="Kikuchi T."/>
        </authorList>
    </citation>
    <scope>NUCLEOTIDE SEQUENCE</scope>
    <source>
        <strain evidence="2">SH1</strain>
    </source>
</reference>
<dbReference type="EMBL" id="CAJFCW020000002">
    <property type="protein sequence ID" value="CAG9093831.1"/>
    <property type="molecule type" value="Genomic_DNA"/>
</dbReference>
<feature type="compositionally biased region" description="Basic and acidic residues" evidence="1">
    <location>
        <begin position="51"/>
        <end position="64"/>
    </location>
</feature>
<evidence type="ECO:0000313" key="2">
    <source>
        <dbReference type="EMBL" id="CAD5211580.1"/>
    </source>
</evidence>
<name>A0A811K880_9BILA</name>
<accession>A0A811K880</accession>
<sequence length="112" mass="12706">MEESASGGRRAGIRKGGLFVNWSPEPVGRRRRSGRSPSPACSEETPQGLRNSKEKEERSSDLHSAEGPISWCALECDALFRLCFRPERAWGTRRGTERNREYNRTNEMGAYM</sequence>
<organism evidence="2 3">
    <name type="scientific">Bursaphelenchus okinawaensis</name>
    <dbReference type="NCBI Taxonomy" id="465554"/>
    <lineage>
        <taxon>Eukaryota</taxon>
        <taxon>Metazoa</taxon>
        <taxon>Ecdysozoa</taxon>
        <taxon>Nematoda</taxon>
        <taxon>Chromadorea</taxon>
        <taxon>Rhabditida</taxon>
        <taxon>Tylenchina</taxon>
        <taxon>Tylenchomorpha</taxon>
        <taxon>Aphelenchoidea</taxon>
        <taxon>Aphelenchoididae</taxon>
        <taxon>Bursaphelenchus</taxon>
    </lineage>
</organism>
<dbReference type="Proteomes" id="UP000614601">
    <property type="component" value="Unassembled WGS sequence"/>
</dbReference>
<protein>
    <submittedName>
        <fullName evidence="2">Uncharacterized protein</fullName>
    </submittedName>
</protein>